<dbReference type="OrthoDB" id="7210585at2"/>
<dbReference type="Gene3D" id="3.90.550.10">
    <property type="entry name" value="Spore Coat Polysaccharide Biosynthesis Protein SpsA, Chain A"/>
    <property type="match status" value="1"/>
</dbReference>
<feature type="domain" description="Glycosyltransferase 2-like" evidence="1">
    <location>
        <begin position="29"/>
        <end position="126"/>
    </location>
</feature>
<dbReference type="eggNOG" id="COG0463">
    <property type="taxonomic scope" value="Bacteria"/>
</dbReference>
<dbReference type="HOGENOM" id="CLU_1667833_0_0_3"/>
<name>A8G5N3_PROM2</name>
<gene>
    <name evidence="2" type="ordered locus">P9215_12991</name>
</gene>
<sequence length="158" mass="18239">MEIQKEKKLDSRYIFSKKEKLENYFKPAVITPYLKEDLGIIERCHESCLTQTRKVNHFIVADGNTNNAIDSWDTNHIILSNSHNDYGNTPRGIGAMSAINLGFNVVFFLDADHWFEKDHVESILRMKTEMPFLDIAASYRNFVLPEGICVEQDADDHE</sequence>
<dbReference type="SUPFAM" id="SSF53448">
    <property type="entry name" value="Nucleotide-diphospho-sugar transferases"/>
    <property type="match status" value="1"/>
</dbReference>
<dbReference type="Pfam" id="PF00535">
    <property type="entry name" value="Glycos_transf_2"/>
    <property type="match status" value="1"/>
</dbReference>
<dbReference type="InterPro" id="IPR001173">
    <property type="entry name" value="Glyco_trans_2-like"/>
</dbReference>
<dbReference type="EMBL" id="CP000825">
    <property type="protein sequence ID" value="ABV50914.1"/>
    <property type="molecule type" value="Genomic_DNA"/>
</dbReference>
<proteinExistence type="predicted"/>
<protein>
    <recommendedName>
        <fullName evidence="1">Glycosyltransferase 2-like domain-containing protein</fullName>
    </recommendedName>
</protein>
<dbReference type="Proteomes" id="UP000002014">
    <property type="component" value="Chromosome"/>
</dbReference>
<dbReference type="RefSeq" id="WP_012007981.1">
    <property type="nucleotide sequence ID" value="NC_009840.1"/>
</dbReference>
<dbReference type="CDD" id="cd00761">
    <property type="entry name" value="Glyco_tranf_GTA_type"/>
    <property type="match status" value="1"/>
</dbReference>
<evidence type="ECO:0000313" key="2">
    <source>
        <dbReference type="EMBL" id="ABV50914.1"/>
    </source>
</evidence>
<evidence type="ECO:0000259" key="1">
    <source>
        <dbReference type="Pfam" id="PF00535"/>
    </source>
</evidence>
<evidence type="ECO:0000313" key="3">
    <source>
        <dbReference type="Proteomes" id="UP000002014"/>
    </source>
</evidence>
<accession>A8G5N3</accession>
<organism evidence="2 3">
    <name type="scientific">Prochlorococcus marinus (strain MIT 9215)</name>
    <dbReference type="NCBI Taxonomy" id="93060"/>
    <lineage>
        <taxon>Bacteria</taxon>
        <taxon>Bacillati</taxon>
        <taxon>Cyanobacteriota</taxon>
        <taxon>Cyanophyceae</taxon>
        <taxon>Synechococcales</taxon>
        <taxon>Prochlorococcaceae</taxon>
        <taxon>Prochlorococcus</taxon>
    </lineage>
</organism>
<dbReference type="InterPro" id="IPR029044">
    <property type="entry name" value="Nucleotide-diphossugar_trans"/>
</dbReference>
<reference evidence="2 3" key="1">
    <citation type="journal article" date="2007" name="PLoS Genet.">
        <title>Patterns and implications of gene gain and loss in the evolution of Prochlorococcus.</title>
        <authorList>
            <person name="Kettler G.C."/>
            <person name="Martiny A.C."/>
            <person name="Huang K."/>
            <person name="Zucker J."/>
            <person name="Coleman M.L."/>
            <person name="Rodrigue S."/>
            <person name="Chen F."/>
            <person name="Lapidus A."/>
            <person name="Ferriera S."/>
            <person name="Johnson J."/>
            <person name="Steglich C."/>
            <person name="Church G.M."/>
            <person name="Richardson P."/>
            <person name="Chisholm S.W."/>
        </authorList>
    </citation>
    <scope>NUCLEOTIDE SEQUENCE [LARGE SCALE GENOMIC DNA]</scope>
    <source>
        <strain evidence="2 3">MIT 9215</strain>
    </source>
</reference>
<dbReference type="AlphaFoldDB" id="A8G5N3"/>
<dbReference type="KEGG" id="pmh:P9215_12991"/>